<feature type="binding site" evidence="7">
    <location>
        <begin position="30"/>
        <end position="33"/>
    </location>
    <ligand>
        <name>ATP</name>
        <dbReference type="ChEBI" id="CHEBI:30616"/>
    </ligand>
</feature>
<dbReference type="GO" id="GO:0005737">
    <property type="term" value="C:cytoplasm"/>
    <property type="evidence" value="ECO:0007669"/>
    <property type="project" value="UniProtKB-SubCell"/>
</dbReference>
<protein>
    <recommendedName>
        <fullName evidence="7">Chaperonin GroEL</fullName>
        <ecNumber evidence="7">5.6.1.7</ecNumber>
    </recommendedName>
    <alternativeName>
        <fullName evidence="7">60 kDa chaperonin</fullName>
    </alternativeName>
    <alternativeName>
        <fullName evidence="7">Chaperonin-60</fullName>
        <shortName evidence="7">Cpn60</shortName>
    </alternativeName>
</protein>
<dbReference type="HAMAP" id="MF_00600">
    <property type="entry name" value="CH60"/>
    <property type="match status" value="1"/>
</dbReference>
<gene>
    <name evidence="7 10" type="primary">groL</name>
    <name evidence="7" type="synonym">groEL</name>
    <name evidence="10" type="ORF">C5612_25580</name>
</gene>
<keyword evidence="4 7" id="KW-0067">ATP-binding</keyword>
<keyword evidence="5 7" id="KW-0143">Chaperone</keyword>
<evidence type="ECO:0000256" key="4">
    <source>
        <dbReference type="ARBA" id="ARBA00022840"/>
    </source>
</evidence>
<keyword evidence="6 7" id="KW-0413">Isomerase</keyword>
<dbReference type="NCBIfam" id="NF000592">
    <property type="entry name" value="PRK00013.1"/>
    <property type="match status" value="1"/>
</dbReference>
<dbReference type="NCBIfam" id="NF009489">
    <property type="entry name" value="PRK12851.1"/>
    <property type="match status" value="1"/>
</dbReference>
<dbReference type="SUPFAM" id="SSF54849">
    <property type="entry name" value="GroEL-intermediate domain like"/>
    <property type="match status" value="1"/>
</dbReference>
<dbReference type="SUPFAM" id="SSF48592">
    <property type="entry name" value="GroEL equatorial domain-like"/>
    <property type="match status" value="1"/>
</dbReference>
<dbReference type="Gene3D" id="1.10.560.10">
    <property type="entry name" value="GroEL-like equatorial domain"/>
    <property type="match status" value="1"/>
</dbReference>
<comment type="similarity">
    <text evidence="1 7 8">Belongs to the chaperonin (HSP60) family.</text>
</comment>
<dbReference type="AlphaFoldDB" id="A0A2S8HAW0"/>
<name>A0A2S8HAW0_9PSED</name>
<dbReference type="Proteomes" id="UP000239687">
    <property type="component" value="Unassembled WGS sequence"/>
</dbReference>
<evidence type="ECO:0000256" key="1">
    <source>
        <dbReference type="ARBA" id="ARBA00006607"/>
    </source>
</evidence>
<dbReference type="InterPro" id="IPR027409">
    <property type="entry name" value="GroEL-like_apical_dom_sf"/>
</dbReference>
<keyword evidence="2 7" id="KW-0963">Cytoplasm</keyword>
<dbReference type="NCBIfam" id="TIGR02348">
    <property type="entry name" value="GroEL"/>
    <property type="match status" value="1"/>
</dbReference>
<dbReference type="NCBIfam" id="NF009487">
    <property type="entry name" value="PRK12849.1"/>
    <property type="match status" value="1"/>
</dbReference>
<evidence type="ECO:0000256" key="7">
    <source>
        <dbReference type="HAMAP-Rule" id="MF_00600"/>
    </source>
</evidence>
<feature type="binding site" evidence="7">
    <location>
        <position position="496"/>
    </location>
    <ligand>
        <name>ATP</name>
        <dbReference type="ChEBI" id="CHEBI:30616"/>
    </ligand>
</feature>
<sequence length="538" mass="57122">MAHTKILFRAAAREKILSGATQLADAVRVTLGPKSKSVLIQSKWGNPTVCNDGVTIAKRIDLLDPEENLGAQMLRQAAERTGEAVGDGTSTSTVLAHAILADGIRNVVAGASAIDLKRGMDRGLSLVMQSLLAQSRPVSTPKEKAQVATLSAHNDAVIGQLVADALEKVGIEGVVSVEESKTTETVVEVMEGMRLDRGYVSPYFVTDTEKMQAELDDAYLLLCDHKIGVLKDLLPLLELIAKSGQPLVLIADDIEGEALTTLVVNQIRGVLRAVAIKAPGFGDRRKEMLQDIAVLTGATVISNELGINLEQVELSQLGRAHRVVVQKDSTALIGGAGKREAIEARLQQIRVQMDNTTSDYDREKLQERLARLSGGVAVIRVGAPSEAEMKARKDALDDAISATRAAIAEGIVPGGGLALLKAVPMIAAEEANHEGDVKTGLQILRRALEAPARFIAENSAVDAGVVIARMLAEPGNVGFDAAANCYVDMYEAGIIDPTKVVRIALENAVSVASVLLLTEATMTDIPEKESPAQPPFPE</sequence>
<dbReference type="NCBIfam" id="NF009488">
    <property type="entry name" value="PRK12850.1"/>
    <property type="match status" value="1"/>
</dbReference>
<comment type="caution">
    <text evidence="10">The sequence shown here is derived from an EMBL/GenBank/DDBJ whole genome shotgun (WGS) entry which is preliminary data.</text>
</comment>
<comment type="subcellular location">
    <subcellularLocation>
        <location evidence="7">Cytoplasm</location>
    </subcellularLocation>
</comment>
<dbReference type="InterPro" id="IPR027413">
    <property type="entry name" value="GROEL-like_equatorial_sf"/>
</dbReference>
<dbReference type="GO" id="GO:0005524">
    <property type="term" value="F:ATP binding"/>
    <property type="evidence" value="ECO:0007669"/>
    <property type="project" value="UniProtKB-UniRule"/>
</dbReference>
<evidence type="ECO:0000256" key="5">
    <source>
        <dbReference type="ARBA" id="ARBA00023186"/>
    </source>
</evidence>
<evidence type="ECO:0000256" key="8">
    <source>
        <dbReference type="RuleBase" id="RU000418"/>
    </source>
</evidence>
<evidence type="ECO:0000256" key="9">
    <source>
        <dbReference type="RuleBase" id="RU000419"/>
    </source>
</evidence>
<keyword evidence="3 7" id="KW-0547">Nucleotide-binding</keyword>
<dbReference type="EC" id="5.6.1.7" evidence="7"/>
<dbReference type="InterPro" id="IPR027410">
    <property type="entry name" value="TCP-1-like_intermed_sf"/>
</dbReference>
<evidence type="ECO:0000256" key="3">
    <source>
        <dbReference type="ARBA" id="ARBA00022741"/>
    </source>
</evidence>
<dbReference type="GO" id="GO:0140662">
    <property type="term" value="F:ATP-dependent protein folding chaperone"/>
    <property type="evidence" value="ECO:0007669"/>
    <property type="project" value="InterPro"/>
</dbReference>
<feature type="binding site" evidence="7">
    <location>
        <position position="415"/>
    </location>
    <ligand>
        <name>ATP</name>
        <dbReference type="ChEBI" id="CHEBI:30616"/>
    </ligand>
</feature>
<comment type="caution">
    <text evidence="7">Lacks conserved residue(s) required for the propagation of feature annotation.</text>
</comment>
<dbReference type="FunFam" id="3.50.7.10:FF:000001">
    <property type="entry name" value="60 kDa chaperonin"/>
    <property type="match status" value="1"/>
</dbReference>
<dbReference type="GO" id="GO:0016853">
    <property type="term" value="F:isomerase activity"/>
    <property type="evidence" value="ECO:0007669"/>
    <property type="project" value="UniProtKB-KW"/>
</dbReference>
<dbReference type="EMBL" id="PUIN01000016">
    <property type="protein sequence ID" value="PQO99643.1"/>
    <property type="molecule type" value="Genomic_DNA"/>
</dbReference>
<comment type="subunit">
    <text evidence="7 9">Forms a cylinder of 14 subunits composed of two heptameric rings stacked back-to-back. Interacts with the co-chaperonin GroES.</text>
</comment>
<dbReference type="Pfam" id="PF00118">
    <property type="entry name" value="Cpn60_TCP1"/>
    <property type="match status" value="1"/>
</dbReference>
<proteinExistence type="inferred from homology"/>
<dbReference type="Gene3D" id="3.30.260.10">
    <property type="entry name" value="TCP-1-like chaperonin intermediate domain"/>
    <property type="match status" value="1"/>
</dbReference>
<dbReference type="SUPFAM" id="SSF52029">
    <property type="entry name" value="GroEL apical domain-like"/>
    <property type="match status" value="1"/>
</dbReference>
<dbReference type="InterPro" id="IPR001844">
    <property type="entry name" value="Cpn60/GroEL"/>
</dbReference>
<dbReference type="Gene3D" id="3.50.7.10">
    <property type="entry name" value="GroEL"/>
    <property type="match status" value="1"/>
</dbReference>
<reference evidence="10 11" key="1">
    <citation type="submission" date="2018-02" db="EMBL/GenBank/DDBJ databases">
        <title>Draft genome sequencing of Pseudomonas frederiksbergensis 11-D3.</title>
        <authorList>
            <person name="Zheng B.-X."/>
        </authorList>
    </citation>
    <scope>NUCLEOTIDE SEQUENCE [LARGE SCALE GENOMIC DNA]</scope>
    <source>
        <strain evidence="10 11">11-D3</strain>
    </source>
</reference>
<dbReference type="PANTHER" id="PTHR45633">
    <property type="entry name" value="60 KDA HEAT SHOCK PROTEIN, MITOCHONDRIAL"/>
    <property type="match status" value="1"/>
</dbReference>
<dbReference type="PRINTS" id="PR00298">
    <property type="entry name" value="CHAPERONIN60"/>
</dbReference>
<organism evidence="10 11">
    <name type="scientific">Pseudomonas frederiksbergensis</name>
    <dbReference type="NCBI Taxonomy" id="104087"/>
    <lineage>
        <taxon>Bacteria</taxon>
        <taxon>Pseudomonadati</taxon>
        <taxon>Pseudomonadota</taxon>
        <taxon>Gammaproteobacteria</taxon>
        <taxon>Pseudomonadales</taxon>
        <taxon>Pseudomonadaceae</taxon>
        <taxon>Pseudomonas</taxon>
    </lineage>
</organism>
<dbReference type="GO" id="GO:0042026">
    <property type="term" value="P:protein refolding"/>
    <property type="evidence" value="ECO:0007669"/>
    <property type="project" value="UniProtKB-UniRule"/>
</dbReference>
<dbReference type="CDD" id="cd03344">
    <property type="entry name" value="GroEL"/>
    <property type="match status" value="1"/>
</dbReference>
<dbReference type="InterPro" id="IPR002423">
    <property type="entry name" value="Cpn60/GroEL/TCP-1"/>
</dbReference>
<dbReference type="RefSeq" id="WP_105347054.1">
    <property type="nucleotide sequence ID" value="NZ_PUIN01000016.1"/>
</dbReference>
<evidence type="ECO:0000256" key="6">
    <source>
        <dbReference type="ARBA" id="ARBA00023235"/>
    </source>
</evidence>
<comment type="function">
    <text evidence="7 9">Together with its co-chaperonin GroES, plays an essential role in assisting protein folding. The GroEL-GroES system forms a nano-cage that allows encapsulation of the non-native substrate proteins and provides a physical environment optimized to promote and accelerate protein folding.</text>
</comment>
<accession>A0A2S8HAW0</accession>
<evidence type="ECO:0000313" key="10">
    <source>
        <dbReference type="EMBL" id="PQO99643.1"/>
    </source>
</evidence>
<dbReference type="GO" id="GO:0051082">
    <property type="term" value="F:unfolded protein binding"/>
    <property type="evidence" value="ECO:0007669"/>
    <property type="project" value="UniProtKB-UniRule"/>
</dbReference>
<evidence type="ECO:0000256" key="2">
    <source>
        <dbReference type="ARBA" id="ARBA00022490"/>
    </source>
</evidence>
<feature type="binding site" evidence="7">
    <location>
        <begin position="480"/>
        <end position="482"/>
    </location>
    <ligand>
        <name>ATP</name>
        <dbReference type="ChEBI" id="CHEBI:30616"/>
    </ligand>
</feature>
<evidence type="ECO:0000313" key="11">
    <source>
        <dbReference type="Proteomes" id="UP000239687"/>
    </source>
</evidence>